<evidence type="ECO:0000256" key="1">
    <source>
        <dbReference type="ARBA" id="ARBA00023239"/>
    </source>
</evidence>
<accession>A0A972SHS3</accession>
<dbReference type="PANTHER" id="PTHR30143">
    <property type="entry name" value="ACID HYDRATASE"/>
    <property type="match status" value="1"/>
</dbReference>
<dbReference type="RefSeq" id="WP_172163712.1">
    <property type="nucleotide sequence ID" value="NZ_WOEZ01000052.1"/>
</dbReference>
<proteinExistence type="predicted"/>
<dbReference type="GO" id="GO:0008684">
    <property type="term" value="F:2-oxopent-4-enoate hydratase activity"/>
    <property type="evidence" value="ECO:0007669"/>
    <property type="project" value="TreeGrafter"/>
</dbReference>
<dbReference type="Pfam" id="PF01557">
    <property type="entry name" value="FAA_hydrolase"/>
    <property type="match status" value="1"/>
</dbReference>
<sequence>MNHRSHVEALAQQLRESERTRRTIAPLRDDARLAQAANAAEAAELAYAVQQVNIEARVAAGERIVGRKIGLTSPAVQRQLGVDQPDFGALFASMAYGDNQPIPLGELIQPKVEAEIALVLERDLVHEKHTYADLIRATAYAVASIEVVDSRIEGWNIRFVDTVADNASSARFVLGSRPVLLRDVDLAACAMTLANDADVLSRGNGFACLGNPLNAAAWLADRMVQLGTPLRAGDVLMTGALGPMVAVTRPGTFSAQIDGLGSVRATFSADFLRISKHSIED</sequence>
<reference evidence="3 4" key="1">
    <citation type="submission" date="2019-11" db="EMBL/GenBank/DDBJ databases">
        <title>Metabolism of dissolved organic matter in forest soils.</title>
        <authorList>
            <person name="Cyle K.T."/>
            <person name="Wilhelm R.C."/>
            <person name="Martinez C.E."/>
        </authorList>
    </citation>
    <scope>NUCLEOTIDE SEQUENCE [LARGE SCALE GENOMIC DNA]</scope>
    <source>
        <strain evidence="3 4">5N</strain>
    </source>
</reference>
<dbReference type="AlphaFoldDB" id="A0A972SHS3"/>
<dbReference type="EMBL" id="WOEZ01000052">
    <property type="protein sequence ID" value="NPT55197.1"/>
    <property type="molecule type" value="Genomic_DNA"/>
</dbReference>
<dbReference type="Gene3D" id="3.90.850.10">
    <property type="entry name" value="Fumarylacetoacetase-like, C-terminal domain"/>
    <property type="match status" value="1"/>
</dbReference>
<evidence type="ECO:0000259" key="2">
    <source>
        <dbReference type="Pfam" id="PF01557"/>
    </source>
</evidence>
<keyword evidence="1" id="KW-0456">Lyase</keyword>
<comment type="caution">
    <text evidence="3">The sequence shown here is derived from an EMBL/GenBank/DDBJ whole genome shotgun (WGS) entry which is preliminary data.</text>
</comment>
<keyword evidence="4" id="KW-1185">Reference proteome</keyword>
<name>A0A972SHS3_9BURK</name>
<organism evidence="3 4">
    <name type="scientific">Paraburkholderia elongata</name>
    <dbReference type="NCBI Taxonomy" id="2675747"/>
    <lineage>
        <taxon>Bacteria</taxon>
        <taxon>Pseudomonadati</taxon>
        <taxon>Pseudomonadota</taxon>
        <taxon>Betaproteobacteria</taxon>
        <taxon>Burkholderiales</taxon>
        <taxon>Burkholderiaceae</taxon>
        <taxon>Paraburkholderia</taxon>
    </lineage>
</organism>
<gene>
    <name evidence="3" type="ORF">GNZ13_11460</name>
</gene>
<dbReference type="Proteomes" id="UP000655523">
    <property type="component" value="Unassembled WGS sequence"/>
</dbReference>
<evidence type="ECO:0000313" key="3">
    <source>
        <dbReference type="EMBL" id="NPT55197.1"/>
    </source>
</evidence>
<dbReference type="GO" id="GO:0005737">
    <property type="term" value="C:cytoplasm"/>
    <property type="evidence" value="ECO:0007669"/>
    <property type="project" value="TreeGrafter"/>
</dbReference>
<dbReference type="InterPro" id="IPR036663">
    <property type="entry name" value="Fumarylacetoacetase_C_sf"/>
</dbReference>
<dbReference type="SUPFAM" id="SSF56529">
    <property type="entry name" value="FAH"/>
    <property type="match status" value="1"/>
</dbReference>
<dbReference type="InterPro" id="IPR011234">
    <property type="entry name" value="Fumarylacetoacetase-like_C"/>
</dbReference>
<protein>
    <submittedName>
        <fullName evidence="3">2-keto-4-pentenoate hydratase</fullName>
    </submittedName>
</protein>
<feature type="domain" description="Fumarylacetoacetase-like C-terminal" evidence="2">
    <location>
        <begin position="84"/>
        <end position="267"/>
    </location>
</feature>
<dbReference type="PANTHER" id="PTHR30143:SF0">
    <property type="entry name" value="2-KETO-4-PENTENOATE HYDRATASE"/>
    <property type="match status" value="1"/>
</dbReference>
<evidence type="ECO:0000313" key="4">
    <source>
        <dbReference type="Proteomes" id="UP000655523"/>
    </source>
</evidence>
<dbReference type="InterPro" id="IPR050772">
    <property type="entry name" value="Hydratase-Decarb/MhpD_sf"/>
</dbReference>